<dbReference type="InterPro" id="IPR044780">
    <property type="entry name" value="Heh2/Src1"/>
</dbReference>
<feature type="compositionally biased region" description="Polar residues" evidence="7">
    <location>
        <begin position="44"/>
        <end position="56"/>
    </location>
</feature>
<evidence type="ECO:0000313" key="10">
    <source>
        <dbReference type="EMBL" id="GAQ87803.1"/>
    </source>
</evidence>
<feature type="region of interest" description="Disordered" evidence="7">
    <location>
        <begin position="44"/>
        <end position="220"/>
    </location>
</feature>
<feature type="compositionally biased region" description="Polar residues" evidence="7">
    <location>
        <begin position="600"/>
        <end position="617"/>
    </location>
</feature>
<dbReference type="EMBL" id="DF237327">
    <property type="protein sequence ID" value="GAQ87803.1"/>
    <property type="molecule type" value="Genomic_DNA"/>
</dbReference>
<reference evidence="10 11" key="1">
    <citation type="journal article" date="2014" name="Nat. Commun.">
        <title>Klebsormidium flaccidum genome reveals primary factors for plant terrestrial adaptation.</title>
        <authorList>
            <person name="Hori K."/>
            <person name="Maruyama F."/>
            <person name="Fujisawa T."/>
            <person name="Togashi T."/>
            <person name="Yamamoto N."/>
            <person name="Seo M."/>
            <person name="Sato S."/>
            <person name="Yamada T."/>
            <person name="Mori H."/>
            <person name="Tajima N."/>
            <person name="Moriyama T."/>
            <person name="Ikeuchi M."/>
            <person name="Watanabe M."/>
            <person name="Wada H."/>
            <person name="Kobayashi K."/>
            <person name="Saito M."/>
            <person name="Masuda T."/>
            <person name="Sasaki-Sekimoto Y."/>
            <person name="Mashiguchi K."/>
            <person name="Awai K."/>
            <person name="Shimojima M."/>
            <person name="Masuda S."/>
            <person name="Iwai M."/>
            <person name="Nobusawa T."/>
            <person name="Narise T."/>
            <person name="Kondo S."/>
            <person name="Saito H."/>
            <person name="Sato R."/>
            <person name="Murakawa M."/>
            <person name="Ihara Y."/>
            <person name="Oshima-Yamada Y."/>
            <person name="Ohtaka K."/>
            <person name="Satoh M."/>
            <person name="Sonobe K."/>
            <person name="Ishii M."/>
            <person name="Ohtani R."/>
            <person name="Kanamori-Sato M."/>
            <person name="Honoki R."/>
            <person name="Miyazaki D."/>
            <person name="Mochizuki H."/>
            <person name="Umetsu J."/>
            <person name="Higashi K."/>
            <person name="Shibata D."/>
            <person name="Kamiya Y."/>
            <person name="Sato N."/>
            <person name="Nakamura Y."/>
            <person name="Tabata S."/>
            <person name="Ida S."/>
            <person name="Kurokawa K."/>
            <person name="Ohta H."/>
        </authorList>
    </citation>
    <scope>NUCLEOTIDE SEQUENCE [LARGE SCALE GENOMIC DNA]</scope>
    <source>
        <strain evidence="10 11">NIES-2285</strain>
    </source>
</reference>
<name>A0A1Y1IB67_KLENI</name>
<evidence type="ECO:0000256" key="3">
    <source>
        <dbReference type="ARBA" id="ARBA00022692"/>
    </source>
</evidence>
<dbReference type="InterPro" id="IPR041885">
    <property type="entry name" value="MAN1_winged_helix_dom"/>
</dbReference>
<dbReference type="Pfam" id="PF09402">
    <property type="entry name" value="MSC"/>
    <property type="match status" value="1"/>
</dbReference>
<dbReference type="GO" id="GO:0034399">
    <property type="term" value="C:nuclear periphery"/>
    <property type="evidence" value="ECO:0000318"/>
    <property type="project" value="GO_Central"/>
</dbReference>
<feature type="compositionally biased region" description="Low complexity" evidence="7">
    <location>
        <begin position="198"/>
        <end position="212"/>
    </location>
</feature>
<feature type="domain" description="Man1/Src1-like C-terminal" evidence="9">
    <location>
        <begin position="446"/>
        <end position="562"/>
    </location>
</feature>
<protein>
    <recommendedName>
        <fullName evidence="9">Man1/Src1-like C-terminal domain-containing protein</fullName>
    </recommendedName>
</protein>
<evidence type="ECO:0000259" key="9">
    <source>
        <dbReference type="Pfam" id="PF09402"/>
    </source>
</evidence>
<dbReference type="STRING" id="105231.A0A1Y1IB67"/>
<comment type="subcellular location">
    <subcellularLocation>
        <location evidence="1">Nucleus inner membrane</location>
    </subcellularLocation>
</comment>
<keyword evidence="5 8" id="KW-0472">Membrane</keyword>
<evidence type="ECO:0000256" key="2">
    <source>
        <dbReference type="ARBA" id="ARBA00022553"/>
    </source>
</evidence>
<dbReference type="OrthoDB" id="341403at2759"/>
<sequence length="629" mass="69327">MASAKKNFESMTVAQLQDYLRGEGVELPAKTQLKKYYVGLAVQQSELSAGNLTSPRTRWGSEPVELRTSPLGGKDGKAAEKGEASEMPQQEGAASSSKADRTGTAVPRQPGRSERDSVSQRLRSPERGRPIKQEGGATPYKSPRRMREMSPLRRAKSPLRRKAEAAATRGDATTSTARKTLDETLFGGPKTPPQASKPLTQPQPEPLAAAAEVKQERVPKKTKKAGFWVPSFFQRSKRENVERSSREEVRTMRVQNLGRRSWGAAKAGWELLSRILSVRPPQWLVLLLALGMVVALAISYLQAALRPIPFCDTGASPVGSQCIPCPEHGHCESGHLTCAVGYEKVGRHCVKDKRVEARVQKLAGKVKRFACQQRGLALCGYNASEAVTRASVMGMLGEGQTVDQRTADIFSLAVQRAGEELLMAAENGVPVLVCPDDLARQYKPLSCLAREAAQRNWKPLALLLLSILGALYFWRRRRQQQALVKAAETLYEKICAELEDAAQRPGGAPKWKIATHFRDSLLKPRERGGALWKEVDRLAREDTRVLVRQQMVQGESFTVWEWREAGALLSPTFKGTAGAPASGTPSNQPTEALVRRRPSNETPSRTNGTPSRIYPSTNTINIEPVRWKF</sequence>
<evidence type="ECO:0000256" key="7">
    <source>
        <dbReference type="SAM" id="MobiDB-lite"/>
    </source>
</evidence>
<gene>
    <name evidence="10" type="ORF">KFL_003780090</name>
</gene>
<dbReference type="Proteomes" id="UP000054558">
    <property type="component" value="Unassembled WGS sequence"/>
</dbReference>
<dbReference type="AlphaFoldDB" id="A0A1Y1IB67"/>
<dbReference type="GO" id="GO:0003682">
    <property type="term" value="F:chromatin binding"/>
    <property type="evidence" value="ECO:0007669"/>
    <property type="project" value="InterPro"/>
</dbReference>
<evidence type="ECO:0000256" key="5">
    <source>
        <dbReference type="ARBA" id="ARBA00023136"/>
    </source>
</evidence>
<dbReference type="PANTHER" id="PTHR47808">
    <property type="entry name" value="INNER NUCLEAR MEMBRANE PROTEIN HEH2-RELATED"/>
    <property type="match status" value="1"/>
</dbReference>
<keyword evidence="3 8" id="KW-0812">Transmembrane</keyword>
<dbReference type="InterPro" id="IPR018996">
    <property type="entry name" value="Man1/Src1-like_C"/>
</dbReference>
<proteinExistence type="predicted"/>
<evidence type="ECO:0000256" key="6">
    <source>
        <dbReference type="ARBA" id="ARBA00023242"/>
    </source>
</evidence>
<keyword evidence="6" id="KW-0539">Nucleus</keyword>
<feature type="transmembrane region" description="Helical" evidence="8">
    <location>
        <begin position="283"/>
        <end position="301"/>
    </location>
</feature>
<evidence type="ECO:0000313" key="11">
    <source>
        <dbReference type="Proteomes" id="UP000054558"/>
    </source>
</evidence>
<keyword evidence="4 8" id="KW-1133">Transmembrane helix</keyword>
<evidence type="ECO:0000256" key="4">
    <source>
        <dbReference type="ARBA" id="ARBA00022989"/>
    </source>
</evidence>
<dbReference type="OMA" id="MANLWIC"/>
<keyword evidence="2" id="KW-0597">Phosphoprotein</keyword>
<keyword evidence="11" id="KW-1185">Reference proteome</keyword>
<organism evidence="10 11">
    <name type="scientific">Klebsormidium nitens</name>
    <name type="common">Green alga</name>
    <name type="synonym">Ulothrix nitens</name>
    <dbReference type="NCBI Taxonomy" id="105231"/>
    <lineage>
        <taxon>Eukaryota</taxon>
        <taxon>Viridiplantae</taxon>
        <taxon>Streptophyta</taxon>
        <taxon>Klebsormidiophyceae</taxon>
        <taxon>Klebsormidiales</taxon>
        <taxon>Klebsormidiaceae</taxon>
        <taxon>Klebsormidium</taxon>
    </lineage>
</organism>
<feature type="region of interest" description="Disordered" evidence="7">
    <location>
        <begin position="573"/>
        <end position="617"/>
    </location>
</feature>
<accession>A0A1Y1IB67</accession>
<dbReference type="GO" id="GO:0005637">
    <property type="term" value="C:nuclear inner membrane"/>
    <property type="evidence" value="ECO:0000318"/>
    <property type="project" value="GO_Central"/>
</dbReference>
<feature type="compositionally biased region" description="Basic and acidic residues" evidence="7">
    <location>
        <begin position="74"/>
        <end position="84"/>
    </location>
</feature>
<feature type="compositionally biased region" description="Basic and acidic residues" evidence="7">
    <location>
        <begin position="111"/>
        <end position="132"/>
    </location>
</feature>
<dbReference type="GO" id="GO:0071763">
    <property type="term" value="P:nuclear membrane organization"/>
    <property type="evidence" value="ECO:0000318"/>
    <property type="project" value="GO_Central"/>
</dbReference>
<evidence type="ECO:0000256" key="1">
    <source>
        <dbReference type="ARBA" id="ARBA00004540"/>
    </source>
</evidence>
<dbReference type="Gene3D" id="1.10.10.1180">
    <property type="entry name" value="MAN1, winged-helix domain"/>
    <property type="match status" value="1"/>
</dbReference>
<evidence type="ECO:0000256" key="8">
    <source>
        <dbReference type="SAM" id="Phobius"/>
    </source>
</evidence>
<dbReference type="PANTHER" id="PTHR47808:SF2">
    <property type="entry name" value="LEM DOMAIN-CONTAINING PROTEIN 2"/>
    <property type="match status" value="1"/>
</dbReference>